<reference evidence="4" key="2">
    <citation type="submission" date="2009-11" db="EMBL/GenBank/DDBJ databases">
        <title>The Genome Sequence of Allomyces macrogynus strain ATCC 38327.</title>
        <authorList>
            <consortium name="The Broad Institute Genome Sequencing Platform"/>
            <person name="Russ C."/>
            <person name="Cuomo C."/>
            <person name="Shea T."/>
            <person name="Young S.K."/>
            <person name="Zeng Q."/>
            <person name="Koehrsen M."/>
            <person name="Haas B."/>
            <person name="Borodovsky M."/>
            <person name="Guigo R."/>
            <person name="Alvarado L."/>
            <person name="Berlin A."/>
            <person name="Borenstein D."/>
            <person name="Chen Z."/>
            <person name="Engels R."/>
            <person name="Freedman E."/>
            <person name="Gellesch M."/>
            <person name="Goldberg J."/>
            <person name="Griggs A."/>
            <person name="Gujja S."/>
            <person name="Heiman D."/>
            <person name="Hepburn T."/>
            <person name="Howarth C."/>
            <person name="Jen D."/>
            <person name="Larson L."/>
            <person name="Lewis B."/>
            <person name="Mehta T."/>
            <person name="Park D."/>
            <person name="Pearson M."/>
            <person name="Roberts A."/>
            <person name="Saif S."/>
            <person name="Shenoy N."/>
            <person name="Sisk P."/>
            <person name="Stolte C."/>
            <person name="Sykes S."/>
            <person name="Walk T."/>
            <person name="White J."/>
            <person name="Yandava C."/>
            <person name="Burger G."/>
            <person name="Gray M.W."/>
            <person name="Holland P.W.H."/>
            <person name="King N."/>
            <person name="Lang F.B.F."/>
            <person name="Roger A.J."/>
            <person name="Ruiz-Trillo I."/>
            <person name="Lander E."/>
            <person name="Nusbaum C."/>
        </authorList>
    </citation>
    <scope>NUCLEOTIDE SEQUENCE [LARGE SCALE GENOMIC DNA]</scope>
    <source>
        <strain evidence="4">ATCC 38327</strain>
    </source>
</reference>
<dbReference type="eggNOG" id="KOG4401">
    <property type="taxonomic scope" value="Eukaryota"/>
</dbReference>
<dbReference type="Pfam" id="PF09793">
    <property type="entry name" value="AD"/>
    <property type="match status" value="1"/>
</dbReference>
<dbReference type="InterPro" id="IPR047574">
    <property type="entry name" value="AD"/>
</dbReference>
<keyword evidence="4" id="KW-1185">Reference proteome</keyword>
<dbReference type="AlphaFoldDB" id="A0A0L0TDV9"/>
<dbReference type="SMART" id="SM00995">
    <property type="entry name" value="AD"/>
    <property type="match status" value="1"/>
</dbReference>
<sequence length="282" mass="29421">MQSDAATKGSAAKPGAKPRSSSATGRKPRSKSPQPAPSTSARPSTAAAATTNGSTSPVEAEGKGAADAASGAYALHKAVGLWVRIELGLAPTAPDGAAAAVATPFVGQIYAYDPVNELVVLQCVNRDHPASALTKKLDLRFIHTRSIRQVTVLSSPPAEAKGLPTLDASATAPLEQTLLPVTAIHWEQTVQREAAAVRVMQGKVAKLGVGVGRDGQEIFDALSKTMECRWHETAIVVMDSVLIAAPYTPAACQGNDERALVRVRKVVRVLSCARDSLRSESS</sequence>
<accession>A0A0L0TDV9</accession>
<dbReference type="EMBL" id="GG745384">
    <property type="protein sequence ID" value="KNE72866.1"/>
    <property type="molecule type" value="Genomic_DNA"/>
</dbReference>
<dbReference type="VEuPathDB" id="FungiDB:AMAG_16968"/>
<dbReference type="InterPro" id="IPR039683">
    <property type="entry name" value="Lsm12-like"/>
</dbReference>
<dbReference type="OMA" id="RWAGESI"/>
<proteinExistence type="predicted"/>
<dbReference type="InterPro" id="IPR019181">
    <property type="entry name" value="LSM12_ABD"/>
</dbReference>
<name>A0A0L0TDV9_ALLM3</name>
<reference evidence="3 4" key="1">
    <citation type="submission" date="2009-11" db="EMBL/GenBank/DDBJ databases">
        <title>Annotation of Allomyces macrogynus ATCC 38327.</title>
        <authorList>
            <consortium name="The Broad Institute Genome Sequencing Platform"/>
            <person name="Russ C."/>
            <person name="Cuomo C."/>
            <person name="Burger G."/>
            <person name="Gray M.W."/>
            <person name="Holland P.W.H."/>
            <person name="King N."/>
            <person name="Lang F.B.F."/>
            <person name="Roger A.J."/>
            <person name="Ruiz-Trillo I."/>
            <person name="Young S.K."/>
            <person name="Zeng Q."/>
            <person name="Gargeya S."/>
            <person name="Fitzgerald M."/>
            <person name="Haas B."/>
            <person name="Abouelleil A."/>
            <person name="Alvarado L."/>
            <person name="Arachchi H.M."/>
            <person name="Berlin A."/>
            <person name="Chapman S.B."/>
            <person name="Gearin G."/>
            <person name="Goldberg J."/>
            <person name="Griggs A."/>
            <person name="Gujja S."/>
            <person name="Hansen M."/>
            <person name="Heiman D."/>
            <person name="Howarth C."/>
            <person name="Larimer J."/>
            <person name="Lui A."/>
            <person name="MacDonald P.J.P."/>
            <person name="McCowen C."/>
            <person name="Montmayeur A."/>
            <person name="Murphy C."/>
            <person name="Neiman D."/>
            <person name="Pearson M."/>
            <person name="Priest M."/>
            <person name="Roberts A."/>
            <person name="Saif S."/>
            <person name="Shea T."/>
            <person name="Sisk P."/>
            <person name="Stolte C."/>
            <person name="Sykes S."/>
            <person name="Wortman J."/>
            <person name="Nusbaum C."/>
            <person name="Birren B."/>
        </authorList>
    </citation>
    <scope>NUCLEOTIDE SEQUENCE [LARGE SCALE GENOMIC DNA]</scope>
    <source>
        <strain evidence="3 4">ATCC 38327</strain>
    </source>
</reference>
<evidence type="ECO:0000313" key="4">
    <source>
        <dbReference type="Proteomes" id="UP000054350"/>
    </source>
</evidence>
<evidence type="ECO:0000313" key="3">
    <source>
        <dbReference type="EMBL" id="KNE72866.1"/>
    </source>
</evidence>
<feature type="compositionally biased region" description="Low complexity" evidence="1">
    <location>
        <begin position="37"/>
        <end position="56"/>
    </location>
</feature>
<dbReference type="OrthoDB" id="1057137at2759"/>
<dbReference type="STRING" id="578462.A0A0L0TDV9"/>
<dbReference type="PANTHER" id="PTHR13542">
    <property type="entry name" value="LSM12 HOMOLOG"/>
    <property type="match status" value="1"/>
</dbReference>
<dbReference type="Proteomes" id="UP000054350">
    <property type="component" value="Unassembled WGS sequence"/>
</dbReference>
<organism evidence="3 4">
    <name type="scientific">Allomyces macrogynus (strain ATCC 38327)</name>
    <name type="common">Allomyces javanicus var. macrogynus</name>
    <dbReference type="NCBI Taxonomy" id="578462"/>
    <lineage>
        <taxon>Eukaryota</taxon>
        <taxon>Fungi</taxon>
        <taxon>Fungi incertae sedis</taxon>
        <taxon>Blastocladiomycota</taxon>
        <taxon>Blastocladiomycetes</taxon>
        <taxon>Blastocladiales</taxon>
        <taxon>Blastocladiaceae</taxon>
        <taxon>Allomyces</taxon>
    </lineage>
</organism>
<dbReference type="PROSITE" id="PS52001">
    <property type="entry name" value="AD"/>
    <property type="match status" value="1"/>
</dbReference>
<protein>
    <recommendedName>
        <fullName evidence="2">AD domain-containing protein</fullName>
    </recommendedName>
</protein>
<gene>
    <name evidence="3" type="ORF">AMAG_16968</name>
</gene>
<evidence type="ECO:0000256" key="1">
    <source>
        <dbReference type="SAM" id="MobiDB-lite"/>
    </source>
</evidence>
<evidence type="ECO:0000259" key="2">
    <source>
        <dbReference type="PROSITE" id="PS52001"/>
    </source>
</evidence>
<feature type="domain" description="AD" evidence="2">
    <location>
        <begin position="182"/>
        <end position="275"/>
    </location>
</feature>
<feature type="region of interest" description="Disordered" evidence="1">
    <location>
        <begin position="1"/>
        <end position="63"/>
    </location>
</feature>